<feature type="domain" description="DUF1648" evidence="2">
    <location>
        <begin position="14"/>
        <end position="60"/>
    </location>
</feature>
<keyword evidence="1" id="KW-0472">Membrane</keyword>
<dbReference type="Pfam" id="PF07853">
    <property type="entry name" value="DUF1648"/>
    <property type="match status" value="1"/>
</dbReference>
<dbReference type="STRING" id="1413210.U472_11745"/>
<evidence type="ECO:0000259" key="2">
    <source>
        <dbReference type="Pfam" id="PF07853"/>
    </source>
</evidence>
<proteinExistence type="predicted"/>
<feature type="transmembrane region" description="Helical" evidence="1">
    <location>
        <begin position="120"/>
        <end position="139"/>
    </location>
</feature>
<dbReference type="Proteomes" id="UP000219573">
    <property type="component" value="Unassembled WGS sequence"/>
</dbReference>
<evidence type="ECO:0000313" key="3">
    <source>
        <dbReference type="EMBL" id="SNY45468.1"/>
    </source>
</evidence>
<evidence type="ECO:0000256" key="1">
    <source>
        <dbReference type="SAM" id="Phobius"/>
    </source>
</evidence>
<reference evidence="4" key="1">
    <citation type="submission" date="2017-09" db="EMBL/GenBank/DDBJ databases">
        <authorList>
            <person name="Varghese N."/>
            <person name="Submissions S."/>
        </authorList>
    </citation>
    <scope>NUCLEOTIDE SEQUENCE [LARGE SCALE GENOMIC DNA]</scope>
    <source>
        <strain evidence="4">MSL47</strain>
    </source>
</reference>
<organism evidence="3 4">
    <name type="scientific">Orenia metallireducens</name>
    <dbReference type="NCBI Taxonomy" id="1413210"/>
    <lineage>
        <taxon>Bacteria</taxon>
        <taxon>Bacillati</taxon>
        <taxon>Bacillota</taxon>
        <taxon>Clostridia</taxon>
        <taxon>Halanaerobiales</taxon>
        <taxon>Halobacteroidaceae</taxon>
        <taxon>Orenia</taxon>
    </lineage>
</organism>
<dbReference type="PIRSF" id="PIRSF038959">
    <property type="entry name" value="SdpI"/>
    <property type="match status" value="1"/>
</dbReference>
<keyword evidence="1" id="KW-0812">Transmembrane</keyword>
<dbReference type="AlphaFoldDB" id="A0A285IBW8"/>
<protein>
    <submittedName>
        <fullName evidence="3">Uncharacterized membrane protein</fullName>
    </submittedName>
</protein>
<evidence type="ECO:0000313" key="4">
    <source>
        <dbReference type="Proteomes" id="UP000219573"/>
    </source>
</evidence>
<dbReference type="EMBL" id="OBDZ01000038">
    <property type="protein sequence ID" value="SNY45468.1"/>
    <property type="molecule type" value="Genomic_DNA"/>
</dbReference>
<dbReference type="Pfam" id="PF13630">
    <property type="entry name" value="SdpI"/>
    <property type="match status" value="1"/>
</dbReference>
<dbReference type="PANTHER" id="PTHR37810:SF5">
    <property type="entry name" value="IMMUNITY PROTEIN SDPI"/>
    <property type="match status" value="1"/>
</dbReference>
<dbReference type="RefSeq" id="WP_172432002.1">
    <property type="nucleotide sequence ID" value="NZ_OBDZ01000038.1"/>
</dbReference>
<gene>
    <name evidence="3" type="ORF">SAMN06265827_13817</name>
</gene>
<feature type="transmembrane region" description="Helical" evidence="1">
    <location>
        <begin position="47"/>
        <end position="72"/>
    </location>
</feature>
<dbReference type="InterPro" id="IPR012867">
    <property type="entry name" value="DUF1648"/>
</dbReference>
<feature type="transmembrane region" description="Helical" evidence="1">
    <location>
        <begin position="189"/>
        <end position="209"/>
    </location>
</feature>
<dbReference type="InterPro" id="IPR025962">
    <property type="entry name" value="SdpI/YhfL"/>
</dbReference>
<dbReference type="GO" id="GO:0009636">
    <property type="term" value="P:response to toxic substance"/>
    <property type="evidence" value="ECO:0007669"/>
    <property type="project" value="TreeGrafter"/>
</dbReference>
<dbReference type="PANTHER" id="PTHR37810">
    <property type="entry name" value="IMMUNITY PROTEIN SDPI"/>
    <property type="match status" value="1"/>
</dbReference>
<feature type="transmembrane region" description="Helical" evidence="1">
    <location>
        <begin position="9"/>
        <end position="27"/>
    </location>
</feature>
<sequence length="214" mass="24523">MSNFNIKRDLYAIIILLLGLGVVVWAYPQLPEQIPSHWNMKGEVDGYTAKPLGAFINLLIATAVYLGFYFLAKIDPLKDNYQRFNGDYLLIRDIMITFFVILNTMPVLFVLGYIEDVSRSIFILFSVLMIFMGNYMPTFKRNWFLGIKTPWTVSSEEVWNRTHRLGGKLFMVGGLLGLIEAIFMDSTYLFLVGVIGASLGSTVYSYFLYKKIDK</sequence>
<name>A0A285IBW8_9FIRM</name>
<dbReference type="InterPro" id="IPR026272">
    <property type="entry name" value="SdpI"/>
</dbReference>
<accession>A0A285IBW8</accession>
<keyword evidence="1" id="KW-1133">Transmembrane helix</keyword>
<keyword evidence="4" id="KW-1185">Reference proteome</keyword>
<feature type="transmembrane region" description="Helical" evidence="1">
    <location>
        <begin position="93"/>
        <end position="114"/>
    </location>
</feature>